<protein>
    <submittedName>
        <fullName evidence="1">Uncharacterized protein</fullName>
    </submittedName>
</protein>
<proteinExistence type="predicted"/>
<dbReference type="RefSeq" id="WP_158199132.1">
    <property type="nucleotide sequence ID" value="NZ_CP046973.1"/>
</dbReference>
<evidence type="ECO:0000313" key="1">
    <source>
        <dbReference type="EMBL" id="QGZ89050.1"/>
    </source>
</evidence>
<evidence type="ECO:0000313" key="2">
    <source>
        <dbReference type="Proteomes" id="UP000438345"/>
    </source>
</evidence>
<reference evidence="1 2" key="1">
    <citation type="submission" date="2019-12" db="EMBL/GenBank/DDBJ databases">
        <title>Complete genome sequence of Microcystis aeruginosa strain FD4.</title>
        <authorList>
            <person name="Urakawa H."/>
        </authorList>
    </citation>
    <scope>NUCLEOTIDE SEQUENCE [LARGE SCALE GENOMIC DNA]</scope>
    <source>
        <strain evidence="1 2">FD4</strain>
    </source>
</reference>
<dbReference type="AlphaFoldDB" id="A0A857D1L4"/>
<accession>A0A857D1L4</accession>
<gene>
    <name evidence="1" type="ORF">GQR42_05010</name>
</gene>
<dbReference type="Proteomes" id="UP000438345">
    <property type="component" value="Chromosome"/>
</dbReference>
<name>A0A857D1L4_MICAE</name>
<dbReference type="EMBL" id="CP046973">
    <property type="protein sequence ID" value="QGZ89050.1"/>
    <property type="molecule type" value="Genomic_DNA"/>
</dbReference>
<sequence length="95" mass="10173">MLPNQVTKSLVPKTAVIGIIAGVGVLAEPVQAAILQAQVDTDSLTVLDISWRGGPLDIGGDSFFAIPNLDKGLPENKIPNKKIEKCFFEKVIIFV</sequence>
<organism evidence="1 2">
    <name type="scientific">Microcystis aeruginosa FD4</name>
    <dbReference type="NCBI Taxonomy" id="2686288"/>
    <lineage>
        <taxon>Bacteria</taxon>
        <taxon>Bacillati</taxon>
        <taxon>Cyanobacteriota</taxon>
        <taxon>Cyanophyceae</taxon>
        <taxon>Oscillatoriophycideae</taxon>
        <taxon>Chroococcales</taxon>
        <taxon>Microcystaceae</taxon>
        <taxon>Microcystis</taxon>
    </lineage>
</organism>